<dbReference type="RefSeq" id="WP_116625057.1">
    <property type="nucleotide sequence ID" value="NZ_QURN01000014.1"/>
</dbReference>
<evidence type="ECO:0000313" key="2">
    <source>
        <dbReference type="EMBL" id="RFC65685.1"/>
    </source>
</evidence>
<proteinExistence type="predicted"/>
<dbReference type="EMBL" id="QURN01000014">
    <property type="protein sequence ID" value="RFC65685.1"/>
    <property type="molecule type" value="Genomic_DNA"/>
</dbReference>
<evidence type="ECO:0000259" key="1">
    <source>
        <dbReference type="Pfam" id="PF01408"/>
    </source>
</evidence>
<dbReference type="InterPro" id="IPR051317">
    <property type="entry name" value="Gfo/Idh/MocA_oxidoreduct"/>
</dbReference>
<keyword evidence="3" id="KW-1185">Reference proteome</keyword>
<dbReference type="GO" id="GO:0000166">
    <property type="term" value="F:nucleotide binding"/>
    <property type="evidence" value="ECO:0007669"/>
    <property type="project" value="InterPro"/>
</dbReference>
<sequence length="398" mass="43169">MTLAPNLPQKVCVVGGGRWARTIARILVKILPCGSELNLCSISNEQGWLDALPELSSDHLAVSVGRFEDALARADIELVLVARSARENAGTALAALRAGKRVFVEKPFALSEASALQVVHASAPGRCVTGLVFLLAPNLHRFRDQAKALGKLTHIDVEWLDPASEIRYAETKSYDPSVNCLPDSFPHIWSVLRLFEPRARFDEIQAISQSGGRIVSLNARLADMRATVKIARDTSSRRRVIRLEGEHGRASLDFSKEPGQAEINGGPIDVEQGYSSPLTLELQAFLGSSEPQLARVENAIESIVLVDRVLGSIREQQAHEIIESFGPEADATAANYALREISLDILGGRNASPDHQQLVTLLRSWLGGQVPEAEIPAQLRDAPALASIRKALASRAIS</sequence>
<dbReference type="AlphaFoldDB" id="A0A371X8Y3"/>
<dbReference type="PANTHER" id="PTHR43708">
    <property type="entry name" value="CONSERVED EXPRESSED OXIDOREDUCTASE (EUROFUNG)"/>
    <property type="match status" value="1"/>
</dbReference>
<dbReference type="SUPFAM" id="SSF51735">
    <property type="entry name" value="NAD(P)-binding Rossmann-fold domains"/>
    <property type="match status" value="1"/>
</dbReference>
<dbReference type="InterPro" id="IPR036291">
    <property type="entry name" value="NAD(P)-bd_dom_sf"/>
</dbReference>
<dbReference type="InterPro" id="IPR000683">
    <property type="entry name" value="Gfo/Idh/MocA-like_OxRdtase_N"/>
</dbReference>
<dbReference type="Proteomes" id="UP000262379">
    <property type="component" value="Unassembled WGS sequence"/>
</dbReference>
<feature type="domain" description="Gfo/Idh/MocA-like oxidoreductase N-terminal" evidence="1">
    <location>
        <begin position="64"/>
        <end position="121"/>
    </location>
</feature>
<organism evidence="2 3">
    <name type="scientific">Mesorhizobium denitrificans</name>
    <dbReference type="NCBI Taxonomy" id="2294114"/>
    <lineage>
        <taxon>Bacteria</taxon>
        <taxon>Pseudomonadati</taxon>
        <taxon>Pseudomonadota</taxon>
        <taxon>Alphaproteobacteria</taxon>
        <taxon>Hyphomicrobiales</taxon>
        <taxon>Phyllobacteriaceae</taxon>
        <taxon>Mesorhizobium</taxon>
    </lineage>
</organism>
<name>A0A371X8Y3_9HYPH</name>
<accession>A0A371X8Y3</accession>
<dbReference type="Gene3D" id="3.30.360.10">
    <property type="entry name" value="Dihydrodipicolinate Reductase, domain 2"/>
    <property type="match status" value="1"/>
</dbReference>
<evidence type="ECO:0000313" key="3">
    <source>
        <dbReference type="Proteomes" id="UP000262379"/>
    </source>
</evidence>
<protein>
    <recommendedName>
        <fullName evidence="1">Gfo/Idh/MocA-like oxidoreductase N-terminal domain-containing protein</fullName>
    </recommendedName>
</protein>
<dbReference type="Pfam" id="PF01408">
    <property type="entry name" value="GFO_IDH_MocA"/>
    <property type="match status" value="1"/>
</dbReference>
<gene>
    <name evidence="2" type="ORF">DY251_16720</name>
</gene>
<comment type="caution">
    <text evidence="2">The sequence shown here is derived from an EMBL/GenBank/DDBJ whole genome shotgun (WGS) entry which is preliminary data.</text>
</comment>
<dbReference type="PANTHER" id="PTHR43708:SF8">
    <property type="entry name" value="OXIDOREDUCTASE"/>
    <property type="match status" value="1"/>
</dbReference>
<reference evidence="3" key="1">
    <citation type="submission" date="2018-08" db="EMBL/GenBank/DDBJ databases">
        <authorList>
            <person name="Im W.T."/>
        </authorList>
    </citation>
    <scope>NUCLEOTIDE SEQUENCE [LARGE SCALE GENOMIC DNA]</scope>
    <source>
        <strain evidence="3">LA-28</strain>
    </source>
</reference>
<dbReference type="Gene3D" id="3.40.50.720">
    <property type="entry name" value="NAD(P)-binding Rossmann-like Domain"/>
    <property type="match status" value="1"/>
</dbReference>